<organism evidence="1 2">
    <name type="scientific">Trifolium pratense</name>
    <name type="common">Red clover</name>
    <dbReference type="NCBI Taxonomy" id="57577"/>
    <lineage>
        <taxon>Eukaryota</taxon>
        <taxon>Viridiplantae</taxon>
        <taxon>Streptophyta</taxon>
        <taxon>Embryophyta</taxon>
        <taxon>Tracheophyta</taxon>
        <taxon>Spermatophyta</taxon>
        <taxon>Magnoliopsida</taxon>
        <taxon>eudicotyledons</taxon>
        <taxon>Gunneridae</taxon>
        <taxon>Pentapetalae</taxon>
        <taxon>rosids</taxon>
        <taxon>fabids</taxon>
        <taxon>Fabales</taxon>
        <taxon>Fabaceae</taxon>
        <taxon>Papilionoideae</taxon>
        <taxon>50 kb inversion clade</taxon>
        <taxon>NPAAA clade</taxon>
        <taxon>Hologalegina</taxon>
        <taxon>IRL clade</taxon>
        <taxon>Trifolieae</taxon>
        <taxon>Trifolium</taxon>
    </lineage>
</organism>
<feature type="non-terminal residue" evidence="1">
    <location>
        <position position="94"/>
    </location>
</feature>
<reference evidence="1 2" key="2">
    <citation type="journal article" date="2017" name="Front. Plant Sci.">
        <title>Gene Classification and Mining of Molecular Markers Useful in Red Clover (Trifolium pratense) Breeding.</title>
        <authorList>
            <person name="Istvanek J."/>
            <person name="Dluhosova J."/>
            <person name="Dluhos P."/>
            <person name="Patkova L."/>
            <person name="Nedelnik J."/>
            <person name="Repkova J."/>
        </authorList>
    </citation>
    <scope>NUCLEOTIDE SEQUENCE [LARGE SCALE GENOMIC DNA]</scope>
    <source>
        <strain evidence="2">cv. Tatra</strain>
        <tissue evidence="1">Young leaves</tissue>
    </source>
</reference>
<evidence type="ECO:0000313" key="2">
    <source>
        <dbReference type="Proteomes" id="UP000236291"/>
    </source>
</evidence>
<dbReference type="Proteomes" id="UP000236291">
    <property type="component" value="Unassembled WGS sequence"/>
</dbReference>
<evidence type="ECO:0000313" key="1">
    <source>
        <dbReference type="EMBL" id="PNX86928.1"/>
    </source>
</evidence>
<dbReference type="STRING" id="57577.A0A2K3M821"/>
<name>A0A2K3M821_TRIPR</name>
<protein>
    <submittedName>
        <fullName evidence="1">Putative CC-NBS-LRR resistance protein</fullName>
    </submittedName>
</protein>
<gene>
    <name evidence="1" type="ORF">L195_g043011</name>
</gene>
<sequence length="94" mass="10518">MEFLSSIVGTVAGFTVVPIGRQASYLIFYKGNFSTLAVHIADLEAAKERMIHSVEQEEGNGKTIERDVKNWLVTVDKVIEKANQLQNDPRRINA</sequence>
<dbReference type="EMBL" id="ASHM01052532">
    <property type="protein sequence ID" value="PNX86928.1"/>
    <property type="molecule type" value="Genomic_DNA"/>
</dbReference>
<dbReference type="AlphaFoldDB" id="A0A2K3M821"/>
<comment type="caution">
    <text evidence="1">The sequence shown here is derived from an EMBL/GenBank/DDBJ whole genome shotgun (WGS) entry which is preliminary data.</text>
</comment>
<accession>A0A2K3M821</accession>
<reference evidence="1 2" key="1">
    <citation type="journal article" date="2014" name="Am. J. Bot.">
        <title>Genome assembly and annotation for red clover (Trifolium pratense; Fabaceae).</title>
        <authorList>
            <person name="Istvanek J."/>
            <person name="Jaros M."/>
            <person name="Krenek A."/>
            <person name="Repkova J."/>
        </authorList>
    </citation>
    <scope>NUCLEOTIDE SEQUENCE [LARGE SCALE GENOMIC DNA]</scope>
    <source>
        <strain evidence="2">cv. Tatra</strain>
        <tissue evidence="1">Young leaves</tissue>
    </source>
</reference>
<proteinExistence type="predicted"/>